<feature type="compositionally biased region" description="Basic and acidic residues" evidence="1">
    <location>
        <begin position="48"/>
        <end position="72"/>
    </location>
</feature>
<keyword evidence="2" id="KW-0732">Signal</keyword>
<feature type="chain" id="PRO_5005839238" evidence="2">
    <location>
        <begin position="21"/>
        <end position="93"/>
    </location>
</feature>
<proteinExistence type="predicted"/>
<name>A0A0M9VH51_9FLAO</name>
<reference evidence="3 4" key="1">
    <citation type="submission" date="2015-08" db="EMBL/GenBank/DDBJ databases">
        <title>Whole genome sequence of Flavobacterium akiainvivens IK-1T, from decaying Wikstroemia oahuensis, an endemic Hawaiian shrub.</title>
        <authorList>
            <person name="Wan X."/>
            <person name="Hou S."/>
            <person name="Saito J."/>
            <person name="Donachie S."/>
        </authorList>
    </citation>
    <scope>NUCLEOTIDE SEQUENCE [LARGE SCALE GENOMIC DNA]</scope>
    <source>
        <strain evidence="3 4">IK-1</strain>
    </source>
</reference>
<keyword evidence="4" id="KW-1185">Reference proteome</keyword>
<evidence type="ECO:0000256" key="2">
    <source>
        <dbReference type="SAM" id="SignalP"/>
    </source>
</evidence>
<feature type="compositionally biased region" description="Polar residues" evidence="1">
    <location>
        <begin position="73"/>
        <end position="85"/>
    </location>
</feature>
<evidence type="ECO:0000256" key="1">
    <source>
        <dbReference type="SAM" id="MobiDB-lite"/>
    </source>
</evidence>
<feature type="signal peptide" evidence="2">
    <location>
        <begin position="1"/>
        <end position="20"/>
    </location>
</feature>
<dbReference type="AlphaFoldDB" id="A0A0M9VH51"/>
<sequence>MKTTFYIAVPVLAFSLHAYAQQENQKADQQPPVVTEQQVAKDAQMAVAERKKDEKERYEPVKQKTEGQKDKGTNTGSVDTQTAKKSSTKPEEQ</sequence>
<gene>
    <name evidence="3" type="ORF">AM493_03430</name>
</gene>
<organism evidence="3 4">
    <name type="scientific">Flavobacterium akiainvivens</name>
    <dbReference type="NCBI Taxonomy" id="1202724"/>
    <lineage>
        <taxon>Bacteria</taxon>
        <taxon>Pseudomonadati</taxon>
        <taxon>Bacteroidota</taxon>
        <taxon>Flavobacteriia</taxon>
        <taxon>Flavobacteriales</taxon>
        <taxon>Flavobacteriaceae</taxon>
        <taxon>Flavobacterium</taxon>
    </lineage>
</organism>
<dbReference type="STRING" id="1202724.AM493_03430"/>
<dbReference type="Proteomes" id="UP000037755">
    <property type="component" value="Unassembled WGS sequence"/>
</dbReference>
<accession>A0A0M9VH51</accession>
<evidence type="ECO:0000313" key="3">
    <source>
        <dbReference type="EMBL" id="KOS05190.1"/>
    </source>
</evidence>
<dbReference type="PATRIC" id="fig|1202724.3.peg.704"/>
<feature type="region of interest" description="Disordered" evidence="1">
    <location>
        <begin position="22"/>
        <end position="93"/>
    </location>
</feature>
<dbReference type="EMBL" id="LIYD01000005">
    <property type="protein sequence ID" value="KOS05190.1"/>
    <property type="molecule type" value="Genomic_DNA"/>
</dbReference>
<comment type="caution">
    <text evidence="3">The sequence shown here is derived from an EMBL/GenBank/DDBJ whole genome shotgun (WGS) entry which is preliminary data.</text>
</comment>
<dbReference type="RefSeq" id="WP_054406258.1">
    <property type="nucleotide sequence ID" value="NZ_FOYA01000006.1"/>
</dbReference>
<evidence type="ECO:0000313" key="4">
    <source>
        <dbReference type="Proteomes" id="UP000037755"/>
    </source>
</evidence>
<protein>
    <submittedName>
        <fullName evidence="3">Uncharacterized protein</fullName>
    </submittedName>
</protein>